<dbReference type="InterPro" id="IPR012340">
    <property type="entry name" value="NA-bd_OB-fold"/>
</dbReference>
<feature type="region of interest" description="Disordered" evidence="1">
    <location>
        <begin position="132"/>
        <end position="201"/>
    </location>
</feature>
<dbReference type="EMBL" id="LSMT01000478">
    <property type="protein sequence ID" value="PFX17362.1"/>
    <property type="molecule type" value="Genomic_DNA"/>
</dbReference>
<feature type="region of interest" description="Disordered" evidence="1">
    <location>
        <begin position="482"/>
        <end position="514"/>
    </location>
</feature>
<evidence type="ECO:0000256" key="1">
    <source>
        <dbReference type="SAM" id="MobiDB-lite"/>
    </source>
</evidence>
<comment type="caution">
    <text evidence="3">The sequence shown here is derived from an EMBL/GenBank/DDBJ whole genome shotgun (WGS) entry which is preliminary data.</text>
</comment>
<dbReference type="InterPro" id="IPR051055">
    <property type="entry name" value="PIF1_helicase"/>
</dbReference>
<feature type="domain" description="OTU" evidence="2">
    <location>
        <begin position="314"/>
        <end position="442"/>
    </location>
</feature>
<dbReference type="Pfam" id="PF14214">
    <property type="entry name" value="Helitron_like_N"/>
    <property type="match status" value="1"/>
</dbReference>
<feature type="compositionally biased region" description="Basic and acidic residues" evidence="1">
    <location>
        <begin position="172"/>
        <end position="181"/>
    </location>
</feature>
<name>A0A2B4RMA5_STYPI</name>
<dbReference type="InterPro" id="IPR003323">
    <property type="entry name" value="OTU_dom"/>
</dbReference>
<dbReference type="PANTHER" id="PTHR47642">
    <property type="entry name" value="ATP-DEPENDENT DNA HELICASE"/>
    <property type="match status" value="1"/>
</dbReference>
<reference evidence="4" key="1">
    <citation type="journal article" date="2017" name="bioRxiv">
        <title>Comparative analysis of the genomes of Stylophora pistillata and Acropora digitifera provides evidence for extensive differences between species of corals.</title>
        <authorList>
            <person name="Voolstra C.R."/>
            <person name="Li Y."/>
            <person name="Liew Y.J."/>
            <person name="Baumgarten S."/>
            <person name="Zoccola D."/>
            <person name="Flot J.-F."/>
            <person name="Tambutte S."/>
            <person name="Allemand D."/>
            <person name="Aranda M."/>
        </authorList>
    </citation>
    <scope>NUCLEOTIDE SEQUENCE [LARGE SCALE GENOMIC DNA]</scope>
</reference>
<evidence type="ECO:0000259" key="2">
    <source>
        <dbReference type="PROSITE" id="PS50802"/>
    </source>
</evidence>
<dbReference type="SUPFAM" id="SSF54001">
    <property type="entry name" value="Cysteine proteinases"/>
    <property type="match status" value="1"/>
</dbReference>
<dbReference type="Pfam" id="PF02338">
    <property type="entry name" value="OTU"/>
    <property type="match status" value="1"/>
</dbReference>
<feature type="region of interest" description="Disordered" evidence="1">
    <location>
        <begin position="1132"/>
        <end position="1171"/>
    </location>
</feature>
<dbReference type="PANTHER" id="PTHR47642:SF8">
    <property type="entry name" value="ATP-DEPENDENT DNA HELICASE"/>
    <property type="match status" value="1"/>
</dbReference>
<dbReference type="OrthoDB" id="5970753at2759"/>
<gene>
    <name evidence="3" type="ORF">AWC38_SpisGene18319</name>
</gene>
<proteinExistence type="predicted"/>
<dbReference type="InterPro" id="IPR025476">
    <property type="entry name" value="Helitron_helicase-like"/>
</dbReference>
<protein>
    <submittedName>
        <fullName evidence="3">OTU domain-containing protein</fullName>
    </submittedName>
</protein>
<dbReference type="InterPro" id="IPR038765">
    <property type="entry name" value="Papain-like_cys_pep_sf"/>
</dbReference>
<dbReference type="PROSITE" id="PS50802">
    <property type="entry name" value="OTU"/>
    <property type="match status" value="1"/>
</dbReference>
<sequence length="1331" mass="152555">MSVTSRADDAVRIPGFKSSQLFKMADGQALKKSSFMKWSEKNDIFLCREILFIKPDQFKAASPQSGNAWKNIASDLCEVKEIAFNVNQKSVRDRYRLLLEKHKKKMRAQEGCSGSNTDETELDQLLQNMMEESREASENYETDTKDKHEKGWKDRKDAEEVRQKALESLAQTEKRHTELREQSQSSNSRKRPKKSGSETMLYLQSKAEKEFYLRKEELKMKKEEMELQKELQLEAAQKQASATDTMVKILEHFQTQQCATCSFAFNASKRNLLLSGDVELNPGPVAKGKTGSLALVSNTTGDLLLNYRLLRHGLRPLDVGGGGDCFFKSVSHQLYGDSNHHLEIRALAVQYLRNNPERFIESNLDGSWLSYLSCISIQGTWADNIVIQAVADSLNLRIYIVESNANFSDLTLVESVNTEVGSIRSIYVGHIGELHYVSTLPAEFGVNSTETGTEKSHVNLASCDFGINHNRKRKDSDYMKEYKKKRKAEKGISKEEREKSNQYMKSHRARKKVRQVSTILNGQINEETSQNDEDEWSEEKVDICAGVADTLLTPPDFADHNEQQCILNLAPSEGKSQVALRKCHRNNKSLKAGDLKNDGGLEKLVHHDEGYKFLRALRGSPPYFEKVKRDLIAMIRQLGTATLFCSFSLAETQWIHLLRILGQLVDHKQYSNDELGNLNWEEKCRLIQSDPVTCARHFDYEVNNFLRHFLLGSAEPLGKISDWFYRAEYQQRGSPHIHMMIWIENAPAFGEDSDSIVTSFIDKIITCEKPADNAELLELVTRQIHKRSHTCRKKSKKEFRFNYPQPPMRETIILAWRANMDIQFVLDVYACAVYIANYISKAQKGMSELLRQACNEAKKGNSNIKQQVRDIGSKFLNNVEISAQEAVYIVLQLPMRKASRQVVFINTSPPSERVNLLKPLSDIKDMDDDSEDIYTGHLIKRYTKRPASLEHLTLADWAACFSNQLSTITQALGKDLYQIVDVKAKVLKKAENKQVIIKDGEKAKYKSNCLIADETNTVKLVDKIHAGKTYHFKQLKLGIFDDVKYLKTSEATDPQEIDDLQNINLTTQEIKDNTIEGCCIGVQIKWTASCIGCNMTISKAQLESETCSHLSKMYAYFAEKWNGCFDKEKVQKEREDEEQKKREERERKEREERERKEREERERKARERERKARERVTNDIHRLRNEMEVDARAHYLCAEYYEKWKFFLFVSLLIVGGALAGYEALQVLGWKVPLLVDLCSKKVAIAVFALGAATYVTKKCYNAVADSHVKHYQAERNCQGIVEKAKSLLQRALSSESASSLRDNYDELLHEKKHSSEIRPEQWANREALKK</sequence>
<dbReference type="Gene3D" id="3.90.70.80">
    <property type="match status" value="1"/>
</dbReference>
<dbReference type="SUPFAM" id="SSF50249">
    <property type="entry name" value="Nucleic acid-binding proteins"/>
    <property type="match status" value="1"/>
</dbReference>
<feature type="compositionally biased region" description="Basic residues" evidence="1">
    <location>
        <begin position="505"/>
        <end position="514"/>
    </location>
</feature>
<feature type="compositionally biased region" description="Basic and acidic residues" evidence="1">
    <location>
        <begin position="489"/>
        <end position="500"/>
    </location>
</feature>
<dbReference type="Proteomes" id="UP000225706">
    <property type="component" value="Unassembled WGS sequence"/>
</dbReference>
<keyword evidence="4" id="KW-1185">Reference proteome</keyword>
<feature type="region of interest" description="Disordered" evidence="1">
    <location>
        <begin position="1312"/>
        <end position="1331"/>
    </location>
</feature>
<dbReference type="Gene3D" id="2.40.50.140">
    <property type="entry name" value="Nucleic acid-binding proteins"/>
    <property type="match status" value="1"/>
</dbReference>
<accession>A0A2B4RMA5</accession>
<evidence type="ECO:0000313" key="4">
    <source>
        <dbReference type="Proteomes" id="UP000225706"/>
    </source>
</evidence>
<organism evidence="3 4">
    <name type="scientific">Stylophora pistillata</name>
    <name type="common">Smooth cauliflower coral</name>
    <dbReference type="NCBI Taxonomy" id="50429"/>
    <lineage>
        <taxon>Eukaryota</taxon>
        <taxon>Metazoa</taxon>
        <taxon>Cnidaria</taxon>
        <taxon>Anthozoa</taxon>
        <taxon>Hexacorallia</taxon>
        <taxon>Scleractinia</taxon>
        <taxon>Astrocoeniina</taxon>
        <taxon>Pocilloporidae</taxon>
        <taxon>Stylophora</taxon>
    </lineage>
</organism>
<evidence type="ECO:0000313" key="3">
    <source>
        <dbReference type="EMBL" id="PFX17362.1"/>
    </source>
</evidence>
<feature type="compositionally biased region" description="Basic and acidic residues" evidence="1">
    <location>
        <begin position="132"/>
        <end position="165"/>
    </location>
</feature>
<dbReference type="CDD" id="cd22758">
    <property type="entry name" value="OTU_232R-like"/>
    <property type="match status" value="1"/>
</dbReference>